<evidence type="ECO:0000313" key="2">
    <source>
        <dbReference type="Proteomes" id="UP000254209"/>
    </source>
</evidence>
<accession>A0A376BKI2</accession>
<dbReference type="EMBL" id="UFSO01000002">
    <property type="protein sequence ID" value="SSY70262.1"/>
    <property type="molecule type" value="Genomic_DNA"/>
</dbReference>
<reference evidence="1 2" key="1">
    <citation type="submission" date="2018-06" db="EMBL/GenBank/DDBJ databases">
        <authorList>
            <consortium name="Pathogen Informatics"/>
            <person name="Doyle S."/>
        </authorList>
    </citation>
    <scope>NUCLEOTIDE SEQUENCE [LARGE SCALE GENOMIC DNA]</scope>
    <source>
        <strain evidence="1 2">NCTC10283</strain>
    </source>
</reference>
<dbReference type="Proteomes" id="UP000254209">
    <property type="component" value="Unassembled WGS sequence"/>
</dbReference>
<sequence length="75" mass="8780">MQLAEIVYENDHAFLKLPETWLAKGKSFYIQQKPNGNLELIQQQGDWDELFQELRQIGEIEPLEDVVRTNHIQAA</sequence>
<dbReference type="OrthoDB" id="9810009at2"/>
<keyword evidence="2" id="KW-1185">Reference proteome</keyword>
<dbReference type="AlphaFoldDB" id="A0A376BKI2"/>
<organism evidence="1 2">
    <name type="scientific">Alysiella crassa</name>
    <dbReference type="NCBI Taxonomy" id="153491"/>
    <lineage>
        <taxon>Bacteria</taxon>
        <taxon>Pseudomonadati</taxon>
        <taxon>Pseudomonadota</taxon>
        <taxon>Betaproteobacteria</taxon>
        <taxon>Neisseriales</taxon>
        <taxon>Neisseriaceae</taxon>
        <taxon>Alysiella</taxon>
    </lineage>
</organism>
<evidence type="ECO:0000313" key="1">
    <source>
        <dbReference type="EMBL" id="SSY70262.1"/>
    </source>
</evidence>
<protein>
    <submittedName>
        <fullName evidence="1">Uncharacterized protein</fullName>
    </submittedName>
</protein>
<dbReference type="RefSeq" id="WP_034293412.1">
    <property type="nucleotide sequence ID" value="NZ_CP091519.2"/>
</dbReference>
<proteinExistence type="predicted"/>
<gene>
    <name evidence="1" type="ORF">NCTC10283_00345</name>
</gene>
<name>A0A376BKI2_9NEIS</name>